<keyword evidence="3 7" id="KW-0032">Aminotransferase</keyword>
<dbReference type="EC" id="2.6.1.16" evidence="2"/>
<gene>
    <name evidence="7" type="ORF">B1A_20748</name>
</gene>
<evidence type="ECO:0000256" key="2">
    <source>
        <dbReference type="ARBA" id="ARBA00012916"/>
    </source>
</evidence>
<dbReference type="InterPro" id="IPR029055">
    <property type="entry name" value="Ntn_hydrolases_N"/>
</dbReference>
<reference evidence="7" key="2">
    <citation type="journal article" date="2014" name="ISME J.">
        <title>Microbial stratification in low pH oxic and suboxic macroscopic growths along an acid mine drainage.</title>
        <authorList>
            <person name="Mendez-Garcia C."/>
            <person name="Mesa V."/>
            <person name="Sprenger R.R."/>
            <person name="Richter M."/>
            <person name="Diez M.S."/>
            <person name="Solano J."/>
            <person name="Bargiela R."/>
            <person name="Golyshina O.V."/>
            <person name="Manteca A."/>
            <person name="Ramos J.L."/>
            <person name="Gallego J.R."/>
            <person name="Llorente I."/>
            <person name="Martins Dos Santos V.A."/>
            <person name="Jensen O.N."/>
            <person name="Pelaez A.I."/>
            <person name="Sanchez J."/>
            <person name="Ferrer M."/>
        </authorList>
    </citation>
    <scope>NUCLEOTIDE SEQUENCE</scope>
</reference>
<evidence type="ECO:0000259" key="6">
    <source>
        <dbReference type="PROSITE" id="PS51278"/>
    </source>
</evidence>
<name>T0Y2P5_9ZZZZ</name>
<keyword evidence="5" id="KW-0315">Glutamine amidotransferase</keyword>
<organism evidence="7">
    <name type="scientific">mine drainage metagenome</name>
    <dbReference type="NCBI Taxonomy" id="410659"/>
    <lineage>
        <taxon>unclassified sequences</taxon>
        <taxon>metagenomes</taxon>
        <taxon>ecological metagenomes</taxon>
    </lineage>
</organism>
<dbReference type="GO" id="GO:0006047">
    <property type="term" value="P:UDP-N-acetylglucosamine metabolic process"/>
    <property type="evidence" value="ECO:0007669"/>
    <property type="project" value="TreeGrafter"/>
</dbReference>
<dbReference type="Pfam" id="PF13522">
    <property type="entry name" value="GATase_6"/>
    <property type="match status" value="1"/>
</dbReference>
<dbReference type="GO" id="GO:0005829">
    <property type="term" value="C:cytosol"/>
    <property type="evidence" value="ECO:0007669"/>
    <property type="project" value="TreeGrafter"/>
</dbReference>
<dbReference type="GO" id="GO:0006487">
    <property type="term" value="P:protein N-linked glycosylation"/>
    <property type="evidence" value="ECO:0007669"/>
    <property type="project" value="TreeGrafter"/>
</dbReference>
<evidence type="ECO:0000256" key="5">
    <source>
        <dbReference type="ARBA" id="ARBA00022962"/>
    </source>
</evidence>
<protein>
    <recommendedName>
        <fullName evidence="2">glutamine--fructose-6-phosphate transaminase (isomerizing)</fullName>
        <ecNumber evidence="2">2.6.1.16</ecNumber>
    </recommendedName>
</protein>
<evidence type="ECO:0000313" key="7">
    <source>
        <dbReference type="EMBL" id="EQD29371.1"/>
    </source>
</evidence>
<accession>T0Y2P5</accession>
<evidence type="ECO:0000256" key="1">
    <source>
        <dbReference type="ARBA" id="ARBA00001031"/>
    </source>
</evidence>
<sequence length="45" mass="5255">LVHNGIIENYVALRSELEAKGYRFESDTDSEVVVHLHPRYPEKRS</sequence>
<dbReference type="InterPro" id="IPR017932">
    <property type="entry name" value="GATase_2_dom"/>
</dbReference>
<comment type="catalytic activity">
    <reaction evidence="1">
        <text>D-fructose 6-phosphate + L-glutamine = D-glucosamine 6-phosphate + L-glutamate</text>
        <dbReference type="Rhea" id="RHEA:13237"/>
        <dbReference type="ChEBI" id="CHEBI:29985"/>
        <dbReference type="ChEBI" id="CHEBI:58359"/>
        <dbReference type="ChEBI" id="CHEBI:58725"/>
        <dbReference type="ChEBI" id="CHEBI:61527"/>
        <dbReference type="EC" id="2.6.1.16"/>
    </reaction>
</comment>
<evidence type="ECO:0000256" key="4">
    <source>
        <dbReference type="ARBA" id="ARBA00022679"/>
    </source>
</evidence>
<comment type="caution">
    <text evidence="7">The sequence shown here is derived from an EMBL/GenBank/DDBJ whole genome shotgun (WGS) entry which is preliminary data.</text>
</comment>
<reference evidence="7" key="1">
    <citation type="submission" date="2013-08" db="EMBL/GenBank/DDBJ databases">
        <authorList>
            <person name="Mendez C."/>
            <person name="Richter M."/>
            <person name="Ferrer M."/>
            <person name="Sanchez J."/>
        </authorList>
    </citation>
    <scope>NUCLEOTIDE SEQUENCE</scope>
</reference>
<dbReference type="PROSITE" id="PS51278">
    <property type="entry name" value="GATASE_TYPE_2"/>
    <property type="match status" value="1"/>
</dbReference>
<dbReference type="GO" id="GO:0006002">
    <property type="term" value="P:fructose 6-phosphate metabolic process"/>
    <property type="evidence" value="ECO:0007669"/>
    <property type="project" value="TreeGrafter"/>
</dbReference>
<dbReference type="PANTHER" id="PTHR10937">
    <property type="entry name" value="GLUCOSAMINE--FRUCTOSE-6-PHOSPHATE AMINOTRANSFERASE, ISOMERIZING"/>
    <property type="match status" value="1"/>
</dbReference>
<dbReference type="Gene3D" id="3.60.20.10">
    <property type="entry name" value="Glutamine Phosphoribosylpyrophosphate, subunit 1, domain 1"/>
    <property type="match status" value="1"/>
</dbReference>
<keyword evidence="4 7" id="KW-0808">Transferase</keyword>
<dbReference type="PANTHER" id="PTHR10937:SF0">
    <property type="entry name" value="GLUTAMINE--FRUCTOSE-6-PHOSPHATE TRANSAMINASE (ISOMERIZING)"/>
    <property type="match status" value="1"/>
</dbReference>
<feature type="non-terminal residue" evidence="7">
    <location>
        <position position="1"/>
    </location>
</feature>
<dbReference type="EMBL" id="AUZX01015318">
    <property type="protein sequence ID" value="EQD29371.1"/>
    <property type="molecule type" value="Genomic_DNA"/>
</dbReference>
<evidence type="ECO:0000256" key="3">
    <source>
        <dbReference type="ARBA" id="ARBA00022576"/>
    </source>
</evidence>
<dbReference type="GO" id="GO:0004360">
    <property type="term" value="F:glutamine-fructose-6-phosphate transaminase (isomerizing) activity"/>
    <property type="evidence" value="ECO:0007669"/>
    <property type="project" value="UniProtKB-EC"/>
</dbReference>
<dbReference type="AlphaFoldDB" id="T0Y2P5"/>
<proteinExistence type="predicted"/>
<dbReference type="SUPFAM" id="SSF56235">
    <property type="entry name" value="N-terminal nucleophile aminohydrolases (Ntn hydrolases)"/>
    <property type="match status" value="1"/>
</dbReference>
<feature type="domain" description="Glutamine amidotransferase type-2" evidence="6">
    <location>
        <begin position="1"/>
        <end position="45"/>
    </location>
</feature>